<dbReference type="InterPro" id="IPR009011">
    <property type="entry name" value="Man6P_isomerase_rcpt-bd_dom_sf"/>
</dbReference>
<dbReference type="Proteomes" id="UP000695562">
    <property type="component" value="Unassembled WGS sequence"/>
</dbReference>
<dbReference type="PANTHER" id="PTHR15071:SF0">
    <property type="entry name" value="MANNOSE 6-PHOSPHATE RECEPTOR-LIKE PROTEIN 1"/>
    <property type="match status" value="1"/>
</dbReference>
<feature type="domain" description="MRH" evidence="20">
    <location>
        <begin position="44"/>
        <end position="188"/>
    </location>
</feature>
<evidence type="ECO:0000256" key="2">
    <source>
        <dbReference type="ARBA" id="ARBA00004358"/>
    </source>
</evidence>
<dbReference type="EMBL" id="AJWJ01000042">
    <property type="protein sequence ID" value="KAF2076979.1"/>
    <property type="molecule type" value="Genomic_DNA"/>
</dbReference>
<dbReference type="Gene3D" id="2.70.130.10">
    <property type="entry name" value="Mannose-6-phosphate receptor binding domain"/>
    <property type="match status" value="1"/>
</dbReference>
<dbReference type="SUPFAM" id="SSF50911">
    <property type="entry name" value="Mannose 6-phosphate receptor domain"/>
    <property type="match status" value="1"/>
</dbReference>
<dbReference type="InterPro" id="IPR044865">
    <property type="entry name" value="MRH_dom"/>
</dbReference>
<dbReference type="GO" id="GO:0000139">
    <property type="term" value="C:Golgi membrane"/>
    <property type="evidence" value="ECO:0007669"/>
    <property type="project" value="UniProtKB-SubCell"/>
</dbReference>
<evidence type="ECO:0000313" key="21">
    <source>
        <dbReference type="EMBL" id="KAF2076979.1"/>
    </source>
</evidence>
<organism evidence="21 22">
    <name type="scientific">Polysphondylium violaceum</name>
    <dbReference type="NCBI Taxonomy" id="133409"/>
    <lineage>
        <taxon>Eukaryota</taxon>
        <taxon>Amoebozoa</taxon>
        <taxon>Evosea</taxon>
        <taxon>Eumycetozoa</taxon>
        <taxon>Dictyostelia</taxon>
        <taxon>Dictyosteliales</taxon>
        <taxon>Dictyosteliaceae</taxon>
        <taxon>Polysphondylium</taxon>
    </lineage>
</organism>
<evidence type="ECO:0000256" key="7">
    <source>
        <dbReference type="ARBA" id="ARBA00022448"/>
    </source>
</evidence>
<dbReference type="AlphaFoldDB" id="A0A8J4VAB8"/>
<evidence type="ECO:0000256" key="10">
    <source>
        <dbReference type="ARBA" id="ARBA00022927"/>
    </source>
</evidence>
<dbReference type="OrthoDB" id="29460at2759"/>
<evidence type="ECO:0000256" key="16">
    <source>
        <dbReference type="ARBA" id="ARBA00023157"/>
    </source>
</evidence>
<dbReference type="Pfam" id="PF09451">
    <property type="entry name" value="ATG27"/>
    <property type="match status" value="1"/>
</dbReference>
<accession>A0A8J4VAB8</accession>
<sequence length="263" mass="27867">MKISYFSLALIVIVFLINSSFCATYAGKSSSEQSSSGSASSDPAGCVYTVNHKKLNISSIPTLTFVDKVNNTGYTLSVCAPLGPKQPCGQMSSDVFSCITKNYNATKSNLNGGSAPEALETVKGYDLSVKYAGGASCNMIKIYSTVNFQCGKTNAISSVTAGAWRAIGGEGCFGQYVYVVDSPLFCAPKSGLTGGDIFLIIFFCTFGAYFIFGAIFLAIRGNRGADLIPNRGFWASFGSLIKDGACFIKNKITGKSNTTYQQI</sequence>
<evidence type="ECO:0000259" key="20">
    <source>
        <dbReference type="PROSITE" id="PS51914"/>
    </source>
</evidence>
<feature type="transmembrane region" description="Helical" evidence="18">
    <location>
        <begin position="197"/>
        <end position="219"/>
    </location>
</feature>
<keyword evidence="17" id="KW-0968">Cytoplasmic vesicle</keyword>
<gene>
    <name evidence="21" type="ORF">CYY_001688</name>
</gene>
<protein>
    <recommendedName>
        <fullName evidence="6">Autophagy-related protein 27</fullName>
    </recommendedName>
</protein>
<dbReference type="GO" id="GO:0010008">
    <property type="term" value="C:endosome membrane"/>
    <property type="evidence" value="ECO:0007669"/>
    <property type="project" value="UniProtKB-SubCell"/>
</dbReference>
<keyword evidence="13" id="KW-0333">Golgi apparatus</keyword>
<evidence type="ECO:0000256" key="9">
    <source>
        <dbReference type="ARBA" id="ARBA00022729"/>
    </source>
</evidence>
<dbReference type="GO" id="GO:0031966">
    <property type="term" value="C:mitochondrial membrane"/>
    <property type="evidence" value="ECO:0007669"/>
    <property type="project" value="UniProtKB-SubCell"/>
</dbReference>
<keyword evidence="10" id="KW-0653">Protein transport</keyword>
<keyword evidence="11 18" id="KW-1133">Transmembrane helix</keyword>
<keyword evidence="8 18" id="KW-0812">Transmembrane</keyword>
<evidence type="ECO:0000256" key="18">
    <source>
        <dbReference type="SAM" id="Phobius"/>
    </source>
</evidence>
<dbReference type="InterPro" id="IPR018939">
    <property type="entry name" value="Autophagy-rel_prot_27"/>
</dbReference>
<dbReference type="GO" id="GO:0034045">
    <property type="term" value="C:phagophore assembly site membrane"/>
    <property type="evidence" value="ECO:0007669"/>
    <property type="project" value="UniProtKB-SubCell"/>
</dbReference>
<dbReference type="GO" id="GO:0006914">
    <property type="term" value="P:autophagy"/>
    <property type="evidence" value="ECO:0007669"/>
    <property type="project" value="UniProtKB-KW"/>
</dbReference>
<evidence type="ECO:0000256" key="6">
    <source>
        <dbReference type="ARBA" id="ARBA00013776"/>
    </source>
</evidence>
<evidence type="ECO:0000256" key="11">
    <source>
        <dbReference type="ARBA" id="ARBA00022989"/>
    </source>
</evidence>
<keyword evidence="15 18" id="KW-0472">Membrane</keyword>
<keyword evidence="16" id="KW-1015">Disulfide bond</keyword>
<evidence type="ECO:0000256" key="19">
    <source>
        <dbReference type="SAM" id="SignalP"/>
    </source>
</evidence>
<evidence type="ECO:0000313" key="22">
    <source>
        <dbReference type="Proteomes" id="UP000695562"/>
    </source>
</evidence>
<evidence type="ECO:0000256" key="14">
    <source>
        <dbReference type="ARBA" id="ARBA00023128"/>
    </source>
</evidence>
<dbReference type="GO" id="GO:0015031">
    <property type="term" value="P:protein transport"/>
    <property type="evidence" value="ECO:0007669"/>
    <property type="project" value="UniProtKB-KW"/>
</dbReference>
<evidence type="ECO:0000256" key="15">
    <source>
        <dbReference type="ARBA" id="ARBA00023136"/>
    </source>
</evidence>
<keyword evidence="9 19" id="KW-0732">Signal</keyword>
<evidence type="ECO:0000256" key="1">
    <source>
        <dbReference type="ARBA" id="ARBA00004304"/>
    </source>
</evidence>
<keyword evidence="14" id="KW-0496">Mitochondrion</keyword>
<keyword evidence="22" id="KW-1185">Reference proteome</keyword>
<feature type="signal peptide" evidence="19">
    <location>
        <begin position="1"/>
        <end position="22"/>
    </location>
</feature>
<comment type="subcellular location">
    <subcellularLocation>
        <location evidence="2">Cytoplasmic vesicle membrane</location>
        <topology evidence="2">Single-pass type I membrane protein</topology>
    </subcellularLocation>
    <subcellularLocation>
        <location evidence="3">Golgi apparatus membrane</location>
    </subcellularLocation>
    <subcellularLocation>
        <location evidence="1">Mitochondrion membrane</location>
        <topology evidence="1">Single-pass membrane protein</topology>
    </subcellularLocation>
    <subcellularLocation>
        <location evidence="4">Preautophagosomal structure membrane</location>
        <topology evidence="4">Single-pass type I membrane protein</topology>
    </subcellularLocation>
</comment>
<proteinExistence type="inferred from homology"/>
<comment type="similarity">
    <text evidence="5">Belongs to the ATG27 family.</text>
</comment>
<evidence type="ECO:0000256" key="5">
    <source>
        <dbReference type="ARBA" id="ARBA00005363"/>
    </source>
</evidence>
<keyword evidence="7" id="KW-0813">Transport</keyword>
<reference evidence="21" key="1">
    <citation type="submission" date="2020-01" db="EMBL/GenBank/DDBJ databases">
        <title>Development of genomics and gene disruption for Polysphondylium violaceum indicates a role for the polyketide synthase stlB in stalk morphogenesis.</title>
        <authorList>
            <person name="Narita B."/>
            <person name="Kawabe Y."/>
            <person name="Kin K."/>
            <person name="Saito T."/>
            <person name="Gibbs R."/>
            <person name="Kuspa A."/>
            <person name="Muzny D."/>
            <person name="Queller D."/>
            <person name="Richards S."/>
            <person name="Strassman J."/>
            <person name="Sucgang R."/>
            <person name="Worley K."/>
            <person name="Schaap P."/>
        </authorList>
    </citation>
    <scope>NUCLEOTIDE SEQUENCE</scope>
    <source>
        <strain evidence="21">QSvi11</strain>
    </source>
</reference>
<dbReference type="PANTHER" id="PTHR15071">
    <property type="entry name" value="MANNOSE-6-PHOSPHATE RECEPTOR FAMILY MEMBER"/>
    <property type="match status" value="1"/>
</dbReference>
<dbReference type="PROSITE" id="PS51914">
    <property type="entry name" value="MRH"/>
    <property type="match status" value="1"/>
</dbReference>
<keyword evidence="12" id="KW-0072">Autophagy</keyword>
<evidence type="ECO:0000256" key="4">
    <source>
        <dbReference type="ARBA" id="ARBA00004472"/>
    </source>
</evidence>
<evidence type="ECO:0000256" key="3">
    <source>
        <dbReference type="ARBA" id="ARBA00004394"/>
    </source>
</evidence>
<name>A0A8J4VAB8_9MYCE</name>
<evidence type="ECO:0000256" key="17">
    <source>
        <dbReference type="ARBA" id="ARBA00023329"/>
    </source>
</evidence>
<evidence type="ECO:0000256" key="8">
    <source>
        <dbReference type="ARBA" id="ARBA00022692"/>
    </source>
</evidence>
<evidence type="ECO:0000256" key="12">
    <source>
        <dbReference type="ARBA" id="ARBA00023006"/>
    </source>
</evidence>
<evidence type="ECO:0000256" key="13">
    <source>
        <dbReference type="ARBA" id="ARBA00023034"/>
    </source>
</evidence>
<feature type="chain" id="PRO_5035262665" description="Autophagy-related protein 27" evidence="19">
    <location>
        <begin position="23"/>
        <end position="263"/>
    </location>
</feature>
<comment type="caution">
    <text evidence="21">The sequence shown here is derived from an EMBL/GenBank/DDBJ whole genome shotgun (WGS) entry which is preliminary data.</text>
</comment>